<reference evidence="2" key="1">
    <citation type="submission" date="2020-02" db="EMBL/GenBank/DDBJ databases">
        <authorList>
            <person name="Palmer J.M."/>
        </authorList>
    </citation>
    <scope>NUCLEOTIDE SEQUENCE</scope>
    <source>
        <strain evidence="2">EPUS1.4</strain>
        <tissue evidence="2">Thallus</tissue>
    </source>
</reference>
<organism evidence="2 3">
    <name type="scientific">Endocarpon pusillum</name>
    <dbReference type="NCBI Taxonomy" id="364733"/>
    <lineage>
        <taxon>Eukaryota</taxon>
        <taxon>Fungi</taxon>
        <taxon>Dikarya</taxon>
        <taxon>Ascomycota</taxon>
        <taxon>Pezizomycotina</taxon>
        <taxon>Eurotiomycetes</taxon>
        <taxon>Chaetothyriomycetidae</taxon>
        <taxon>Verrucariales</taxon>
        <taxon>Verrucariaceae</taxon>
        <taxon>Endocarpon</taxon>
    </lineage>
</organism>
<dbReference type="PANTHER" id="PTHR41805:SF1">
    <property type="entry name" value="RRNA-PROCESSING PROTEIN FYV7"/>
    <property type="match status" value="1"/>
</dbReference>
<gene>
    <name evidence="2" type="ORF">GJ744_003110</name>
</gene>
<name>A0A8H7APK2_9EURO</name>
<proteinExistence type="predicted"/>
<dbReference type="AlphaFoldDB" id="A0A8H7APK2"/>
<keyword evidence="3" id="KW-1185">Reference proteome</keyword>
<dbReference type="OrthoDB" id="2135053at2759"/>
<evidence type="ECO:0000313" key="2">
    <source>
        <dbReference type="EMBL" id="KAF7511877.1"/>
    </source>
</evidence>
<comment type="caution">
    <text evidence="2">The sequence shown here is derived from an EMBL/GenBank/DDBJ whole genome shotgun (WGS) entry which is preliminary data.</text>
</comment>
<dbReference type="PANTHER" id="PTHR41805">
    <property type="entry name" value="EXPRESSED PROTEIN"/>
    <property type="match status" value="1"/>
</dbReference>
<dbReference type="Proteomes" id="UP000606974">
    <property type="component" value="Unassembled WGS sequence"/>
</dbReference>
<evidence type="ECO:0008006" key="4">
    <source>
        <dbReference type="Google" id="ProtNLM"/>
    </source>
</evidence>
<feature type="region of interest" description="Disordered" evidence="1">
    <location>
        <begin position="1"/>
        <end position="175"/>
    </location>
</feature>
<feature type="compositionally biased region" description="Basic and acidic residues" evidence="1">
    <location>
        <begin position="142"/>
        <end position="175"/>
    </location>
</feature>
<protein>
    <recommendedName>
        <fullName evidence="4">rRNA-processing protein FYV7</fullName>
    </recommendedName>
</protein>
<evidence type="ECO:0000313" key="3">
    <source>
        <dbReference type="Proteomes" id="UP000606974"/>
    </source>
</evidence>
<accession>A0A8H7APK2</accession>
<sequence>MALKRPYTDSAMRDEDAPRKKRKGFSVGPANLPDGTYRRKAQKIKNDLIQRAKIKKAYAKVKAPEQSGSNEMYRHQEAETSSTQPASLDLHPDRQAMLDRPVPSVNAPRHSKDDTDDISELHRRSRPKRSIYLKDTQMAKQRQLEAEARRMVREEKDRERRAMLKARRPDREGRYRLGRQSKILLHKVQRLVEEGKVDRQ</sequence>
<evidence type="ECO:0000256" key="1">
    <source>
        <dbReference type="SAM" id="MobiDB-lite"/>
    </source>
</evidence>
<dbReference type="EMBL" id="JAACFV010000016">
    <property type="protein sequence ID" value="KAF7511877.1"/>
    <property type="molecule type" value="Genomic_DNA"/>
</dbReference>